<name>A0A0H3CW09_ENTCC</name>
<dbReference type="Proteomes" id="UP000002363">
    <property type="component" value="Plasmid pECL_A"/>
</dbReference>
<proteinExistence type="predicted"/>
<accession>A0A0H3CW09</accession>
<dbReference type="HOGENOM" id="CLU_3327501_0_0_6"/>
<gene>
    <name evidence="1" type="ordered locus">ECL_A143</name>
</gene>
<evidence type="ECO:0000313" key="1">
    <source>
        <dbReference type="EMBL" id="ADF64830.1"/>
    </source>
</evidence>
<dbReference type="EMBL" id="CP001919">
    <property type="protein sequence ID" value="ADF64830.1"/>
    <property type="molecule type" value="Genomic_DNA"/>
</dbReference>
<evidence type="ECO:0000313" key="2">
    <source>
        <dbReference type="Proteomes" id="UP000002363"/>
    </source>
</evidence>
<keyword evidence="1" id="KW-0614">Plasmid</keyword>
<dbReference type="KEGG" id="enc:ECL_A143"/>
<sequence>MCATLDGHTSITRKFITDMHLKLKEKSARQSLAWGVMF</sequence>
<dbReference type="EnsemblBacteria" id="ADF64830">
    <property type="protein sequence ID" value="ADF64830"/>
    <property type="gene ID" value="ECL_A143"/>
</dbReference>
<keyword evidence="2" id="KW-1185">Reference proteome</keyword>
<protein>
    <submittedName>
        <fullName evidence="1">Uncharacterized protein</fullName>
    </submittedName>
</protein>
<organism evidence="1 2">
    <name type="scientific">Enterobacter cloacae subsp. cloacae (strain ATCC 13047 / DSM 30054 / NBRC 13535 / NCTC 10005 / WDCM 00083 / NCDC 279-56)</name>
    <dbReference type="NCBI Taxonomy" id="716541"/>
    <lineage>
        <taxon>Bacteria</taxon>
        <taxon>Pseudomonadati</taxon>
        <taxon>Pseudomonadota</taxon>
        <taxon>Gammaproteobacteria</taxon>
        <taxon>Enterobacterales</taxon>
        <taxon>Enterobacteriaceae</taxon>
        <taxon>Enterobacter</taxon>
        <taxon>Enterobacter cloacae complex</taxon>
    </lineage>
</organism>
<reference evidence="1 2" key="1">
    <citation type="journal article" date="2010" name="J. Bacteriol.">
        <title>Complete genome sequence of Enterobacter cloacae subsp. cloacae type strain ATCC 13047.</title>
        <authorList>
            <person name="Ren Y."/>
            <person name="Ren Y."/>
            <person name="Zhou Z."/>
            <person name="Guo X."/>
            <person name="Li Y."/>
            <person name="Feng L."/>
            <person name="Wang L."/>
        </authorList>
    </citation>
    <scope>NUCLEOTIDE SEQUENCE [LARGE SCALE GENOMIC DNA]</scope>
    <source>
        <strain evidence="2">ATCC 13047 / DSM 30054 / NBRC 13535 / NCTC 10005 / WDCM 00083 / NCDC 279-56</strain>
        <plasmid evidence="1">pECL_A</plasmid>
    </source>
</reference>
<geneLocation type="plasmid" evidence="1 2">
    <name>pECL_A</name>
</geneLocation>
<dbReference type="AlphaFoldDB" id="A0A0H3CW09"/>